<evidence type="ECO:0000313" key="1">
    <source>
        <dbReference type="EMBL" id="QFG10275.1"/>
    </source>
</evidence>
<dbReference type="EMBL" id="MN234187">
    <property type="protein sequence ID" value="QFG10275.1"/>
    <property type="molecule type" value="Genomic_DNA"/>
</dbReference>
<protein>
    <submittedName>
        <fullName evidence="1">Uncharacterized protein</fullName>
    </submittedName>
</protein>
<reference evidence="1 2" key="1">
    <citation type="submission" date="2019-07" db="EMBL/GenBank/DDBJ databases">
        <authorList>
            <person name="Stoner T.H."/>
            <person name="Garlena R.A."/>
            <person name="Russell D.A."/>
            <person name="Pope W.H."/>
            <person name="Jacobs-Sera D."/>
            <person name="Hatfull G.F."/>
        </authorList>
    </citation>
    <scope>NUCLEOTIDE SEQUENCE [LARGE SCALE GENOMIC DNA]</scope>
</reference>
<accession>A0A5J6THT5</accession>
<proteinExistence type="predicted"/>
<dbReference type="GeneID" id="63209988"/>
<organism evidence="1 2">
    <name type="scientific">Mycobacterium phage DyoEdafos</name>
    <dbReference type="NCBI Taxonomy" id="2599860"/>
    <lineage>
        <taxon>Viruses</taxon>
        <taxon>Duplodnaviria</taxon>
        <taxon>Heunggongvirae</taxon>
        <taxon>Uroviricota</taxon>
        <taxon>Caudoviricetes</taxon>
        <taxon>Vilmaviridae</taxon>
        <taxon>Lclasvirinae</taxon>
        <taxon>Bromdenvirus</taxon>
        <taxon>Bromdenvirus dyoedafos</taxon>
    </lineage>
</organism>
<gene>
    <name evidence="1" type="primary">44</name>
    <name evidence="1" type="ORF">SEA_DYOEDAFOS_44</name>
</gene>
<keyword evidence="2" id="KW-1185">Reference proteome</keyword>
<name>A0A5J6THT5_9CAUD</name>
<evidence type="ECO:0000313" key="2">
    <source>
        <dbReference type="Proteomes" id="UP000327317"/>
    </source>
</evidence>
<dbReference type="Proteomes" id="UP000327317">
    <property type="component" value="Segment"/>
</dbReference>
<sequence>MTLDAADVLVSCLTSETPASALSWFTEGEGMRKFRGVINETRRVAMTNPLGRNEAPEYRRNGKPCCIFGHVLERLGIPVAKWELELLLNNHTLADLPWEDWGFEKPNEYQLLWITKVQANADNRDAWIIAIAMADATLI</sequence>
<dbReference type="KEGG" id="vg:63209988"/>
<dbReference type="RefSeq" id="YP_010013392.1">
    <property type="nucleotide sequence ID" value="NC_053511.1"/>
</dbReference>